<dbReference type="AlphaFoldDB" id="A0A1C7M9V8"/>
<evidence type="ECO:0000313" key="4">
    <source>
        <dbReference type="Proteomes" id="UP000092993"/>
    </source>
</evidence>
<dbReference type="PROSITE" id="PS00109">
    <property type="entry name" value="PROTEIN_KINASE_TYR"/>
    <property type="match status" value="1"/>
</dbReference>
<dbReference type="GO" id="GO:0004672">
    <property type="term" value="F:protein kinase activity"/>
    <property type="evidence" value="ECO:0007669"/>
    <property type="project" value="InterPro"/>
</dbReference>
<sequence length="768" mass="87887">MRAQKRDPAEEQHEELDSGMQGKWCLLDADLTTLDLLLPLEPSEKQPRSSAYDGLFKDMEEKKGITELELSKAFASTVNDARDIFAPHNLLPIDIESGLKDPSKNTEDDSAYWWCSASDGETPHPELQRLWLKFKKDKYKDDVFDDDNIARLETGDEDRRKIRAELIAYAEAIMKQQQRAHLFSVLILGSCCRIFRWDRAGACVTRKFNYVKHPEILGEFLWRLSHSTAEMQGRDSSAVLVKPGTEEYLLMDQMARDGDRNQDTHFDYIRQLFAASLIEGWPRYKLGVEDAKRGMRYFLVGKPQFAASGLASRGTRSYVGIDVQDGVFVHLKDQWRYDTPNVASEGAVVERLNDAGARNVPTLVCHGDVRGQRTKTQDYWMGSLSSSSIVRIHSCDDARERCPPDELMHYRIVEKEVGKPLKEFKDSRALVSHVLDGVTAHEDAVMKAGILHRDVSADNLLIYPACKKNEEGVNITDDDWTGLLINWEFSKPISQAPDTSEEIGRNDRVGTWQFMSVHILNHKYWSHSIEDDLESFFYVLLYNAVRYVPNNVVHVDDYINAFFDERECGYREPRCGFLKTLTARNGEVHLPDDFGCVRFGSPEEDHPLNDLIDIFVSWLGAYYRVVGHDRPTCVKYKRTHDISDNKFAEMRAELRKNDEWQRLKEEERRKADGALATNLQHDHVGRLLKGFLVSRSWPLYDRSPKDQLGRDSSPSTQKQGGEGSNGIQESNGQLSETDKGVKRGPEMLEDDVDRSNKRLKSSPPRDMH</sequence>
<name>A0A1C7M9V8_GRIFR</name>
<gene>
    <name evidence="3" type="ORF">A0H81_06279</name>
</gene>
<dbReference type="EMBL" id="LUGG01000006">
    <property type="protein sequence ID" value="OBZ73658.1"/>
    <property type="molecule type" value="Genomic_DNA"/>
</dbReference>
<evidence type="ECO:0000259" key="2">
    <source>
        <dbReference type="Pfam" id="PF17667"/>
    </source>
</evidence>
<dbReference type="Gene3D" id="1.10.510.10">
    <property type="entry name" value="Transferase(Phosphotransferase) domain 1"/>
    <property type="match status" value="1"/>
</dbReference>
<feature type="region of interest" description="Disordered" evidence="1">
    <location>
        <begin position="702"/>
        <end position="768"/>
    </location>
</feature>
<dbReference type="STRING" id="5627.A0A1C7M9V8"/>
<organism evidence="3 4">
    <name type="scientific">Grifola frondosa</name>
    <name type="common">Maitake</name>
    <name type="synonym">Polyporus frondosus</name>
    <dbReference type="NCBI Taxonomy" id="5627"/>
    <lineage>
        <taxon>Eukaryota</taxon>
        <taxon>Fungi</taxon>
        <taxon>Dikarya</taxon>
        <taxon>Basidiomycota</taxon>
        <taxon>Agaricomycotina</taxon>
        <taxon>Agaricomycetes</taxon>
        <taxon>Polyporales</taxon>
        <taxon>Grifolaceae</taxon>
        <taxon>Grifola</taxon>
    </lineage>
</organism>
<evidence type="ECO:0000256" key="1">
    <source>
        <dbReference type="SAM" id="MobiDB-lite"/>
    </source>
</evidence>
<dbReference type="InterPro" id="IPR040976">
    <property type="entry name" value="Pkinase_fungal"/>
</dbReference>
<dbReference type="Proteomes" id="UP000092993">
    <property type="component" value="Unassembled WGS sequence"/>
</dbReference>
<feature type="compositionally biased region" description="Polar residues" evidence="1">
    <location>
        <begin position="710"/>
        <end position="735"/>
    </location>
</feature>
<reference evidence="3 4" key="1">
    <citation type="submission" date="2016-03" db="EMBL/GenBank/DDBJ databases">
        <title>Whole genome sequencing of Grifola frondosa 9006-11.</title>
        <authorList>
            <person name="Min B."/>
            <person name="Park H."/>
            <person name="Kim J.-G."/>
            <person name="Cho H."/>
            <person name="Oh Y.-L."/>
            <person name="Kong W.-S."/>
            <person name="Choi I.-G."/>
        </authorList>
    </citation>
    <scope>NUCLEOTIDE SEQUENCE [LARGE SCALE GENOMIC DNA]</scope>
    <source>
        <strain evidence="3 4">9006-11</strain>
    </source>
</reference>
<feature type="domain" description="Fungal-type protein kinase" evidence="2">
    <location>
        <begin position="156"/>
        <end position="542"/>
    </location>
</feature>
<keyword evidence="4" id="KW-1185">Reference proteome</keyword>
<dbReference type="InterPro" id="IPR008266">
    <property type="entry name" value="Tyr_kinase_AS"/>
</dbReference>
<dbReference type="InterPro" id="IPR011009">
    <property type="entry name" value="Kinase-like_dom_sf"/>
</dbReference>
<comment type="caution">
    <text evidence="3">The sequence shown here is derived from an EMBL/GenBank/DDBJ whole genome shotgun (WGS) entry which is preliminary data.</text>
</comment>
<proteinExistence type="predicted"/>
<protein>
    <recommendedName>
        <fullName evidence="2">Fungal-type protein kinase domain-containing protein</fullName>
    </recommendedName>
</protein>
<dbReference type="SUPFAM" id="SSF56112">
    <property type="entry name" value="Protein kinase-like (PK-like)"/>
    <property type="match status" value="1"/>
</dbReference>
<dbReference type="OrthoDB" id="2801804at2759"/>
<dbReference type="PANTHER" id="PTHR38248:SF2">
    <property type="entry name" value="FUNK1 11"/>
    <property type="match status" value="1"/>
</dbReference>
<dbReference type="PANTHER" id="PTHR38248">
    <property type="entry name" value="FUNK1 6"/>
    <property type="match status" value="1"/>
</dbReference>
<feature type="compositionally biased region" description="Basic and acidic residues" evidence="1">
    <location>
        <begin position="736"/>
        <end position="746"/>
    </location>
</feature>
<dbReference type="Pfam" id="PF17667">
    <property type="entry name" value="Pkinase_fungal"/>
    <property type="match status" value="1"/>
</dbReference>
<evidence type="ECO:0000313" key="3">
    <source>
        <dbReference type="EMBL" id="OBZ73658.1"/>
    </source>
</evidence>
<accession>A0A1C7M9V8</accession>